<feature type="transmembrane region" description="Helical" evidence="1">
    <location>
        <begin position="80"/>
        <end position="98"/>
    </location>
</feature>
<evidence type="ECO:0000313" key="3">
    <source>
        <dbReference type="Proteomes" id="UP000308539"/>
    </source>
</evidence>
<proteinExistence type="predicted"/>
<organism evidence="2 3">
    <name type="scientific">Lysinibacillus varians</name>
    <dbReference type="NCBI Taxonomy" id="1145276"/>
    <lineage>
        <taxon>Bacteria</taxon>
        <taxon>Bacillati</taxon>
        <taxon>Bacillota</taxon>
        <taxon>Bacilli</taxon>
        <taxon>Bacillales</taxon>
        <taxon>Bacillaceae</taxon>
        <taxon>Lysinibacillus</taxon>
    </lineage>
</organism>
<reference evidence="2 3" key="1">
    <citation type="submission" date="2019-04" db="EMBL/GenBank/DDBJ databases">
        <title>Lysinibacillus genome sequencing.</title>
        <authorList>
            <person name="Dunlap C."/>
        </authorList>
    </citation>
    <scope>NUCLEOTIDE SEQUENCE [LARGE SCALE GENOMIC DNA]</scope>
    <source>
        <strain evidence="2 3">NBRC 109424</strain>
    </source>
</reference>
<evidence type="ECO:0000256" key="1">
    <source>
        <dbReference type="SAM" id="Phobius"/>
    </source>
</evidence>
<comment type="caution">
    <text evidence="2">The sequence shown here is derived from an EMBL/GenBank/DDBJ whole genome shotgun (WGS) entry which is preliminary data.</text>
</comment>
<keyword evidence="1" id="KW-0812">Transmembrane</keyword>
<name>A0ABY2T999_9BACI</name>
<feature type="transmembrane region" description="Helical" evidence="1">
    <location>
        <begin position="266"/>
        <end position="288"/>
    </location>
</feature>
<feature type="transmembrane region" description="Helical" evidence="1">
    <location>
        <begin position="12"/>
        <end position="33"/>
    </location>
</feature>
<keyword evidence="1" id="KW-1133">Transmembrane helix</keyword>
<protein>
    <submittedName>
        <fullName evidence="2">NADH dehydrogenase FAD-containing subunit</fullName>
    </submittedName>
</protein>
<accession>A0ABY2T999</accession>
<feature type="transmembrane region" description="Helical" evidence="1">
    <location>
        <begin position="196"/>
        <end position="220"/>
    </location>
</feature>
<keyword evidence="1" id="KW-0472">Membrane</keyword>
<evidence type="ECO:0000313" key="2">
    <source>
        <dbReference type="EMBL" id="TKI61137.1"/>
    </source>
</evidence>
<feature type="transmembrane region" description="Helical" evidence="1">
    <location>
        <begin position="227"/>
        <end position="246"/>
    </location>
</feature>
<sequence>MLLEYKKLFNNKNFYLSICALVLLVVIAVWIGVKEHNEEYLLSERIYNQHFEKPIVDDMLNFVSPHKQWLGFTNNFASQLYYLIFPLLISIALVDSIFRERKSGYQHFIFMRMDRRKYYTAKFASTFLTAFFMFVLPLCLGVVLVNLFTNHWDYTAYANIYKGFVEGTLAIPDNVLSAFKGDIQPLFSDLLSMSPYAYVAVFYIIGGLFASVYVCMGLALSMFIKNYYLLIFMPQIIYTSIWFLAANHAKWAPFYFLAPEGIHGDNSISIMIIEFLLQIFITFIIYLIGMKKHEDVL</sequence>
<dbReference type="RefSeq" id="WP_025220000.1">
    <property type="nucleotide sequence ID" value="NZ_CP006837.1"/>
</dbReference>
<dbReference type="Proteomes" id="UP000308539">
    <property type="component" value="Unassembled WGS sequence"/>
</dbReference>
<gene>
    <name evidence="2" type="ORF">FC752_13890</name>
</gene>
<dbReference type="EMBL" id="SZPV01000028">
    <property type="protein sequence ID" value="TKI61137.1"/>
    <property type="molecule type" value="Genomic_DNA"/>
</dbReference>
<feature type="transmembrane region" description="Helical" evidence="1">
    <location>
        <begin position="119"/>
        <end position="145"/>
    </location>
</feature>
<keyword evidence="3" id="KW-1185">Reference proteome</keyword>